<dbReference type="Pfam" id="PF00395">
    <property type="entry name" value="SLH"/>
    <property type="match status" value="1"/>
</dbReference>
<name>A0A1I2Y782_9FIRM</name>
<dbReference type="Proteomes" id="UP000199337">
    <property type="component" value="Unassembled WGS sequence"/>
</dbReference>
<dbReference type="Pfam" id="PF08924">
    <property type="entry name" value="Rv2525c_GlyHyd-like"/>
    <property type="match status" value="1"/>
</dbReference>
<evidence type="ECO:0000256" key="1">
    <source>
        <dbReference type="ARBA" id="ARBA00022737"/>
    </source>
</evidence>
<keyword evidence="4" id="KW-1185">Reference proteome</keyword>
<accession>A0A1I2Y782</accession>
<dbReference type="OrthoDB" id="1795295at2"/>
<dbReference type="STRING" id="341036.SAMN05660649_04285"/>
<dbReference type="EMBL" id="FOOX01000020">
    <property type="protein sequence ID" value="SFH21618.1"/>
    <property type="molecule type" value="Genomic_DNA"/>
</dbReference>
<evidence type="ECO:0000313" key="3">
    <source>
        <dbReference type="EMBL" id="SFH21618.1"/>
    </source>
</evidence>
<gene>
    <name evidence="3" type="ORF">SAMN05660649_04285</name>
</gene>
<organism evidence="3 4">
    <name type="scientific">Desulfotruncus arcticus DSM 17038</name>
    <dbReference type="NCBI Taxonomy" id="1121424"/>
    <lineage>
        <taxon>Bacteria</taxon>
        <taxon>Bacillati</taxon>
        <taxon>Bacillota</taxon>
        <taxon>Clostridia</taxon>
        <taxon>Eubacteriales</taxon>
        <taxon>Desulfallaceae</taxon>
        <taxon>Desulfotruncus</taxon>
    </lineage>
</organism>
<reference evidence="4" key="1">
    <citation type="submission" date="2016-10" db="EMBL/GenBank/DDBJ databases">
        <authorList>
            <person name="Varghese N."/>
            <person name="Submissions S."/>
        </authorList>
    </citation>
    <scope>NUCLEOTIDE SEQUENCE [LARGE SCALE GENOMIC DNA]</scope>
    <source>
        <strain evidence="4">DSM 17038</strain>
    </source>
</reference>
<dbReference type="Gene3D" id="3.20.20.80">
    <property type="entry name" value="Glycosidases"/>
    <property type="match status" value="1"/>
</dbReference>
<dbReference type="InterPro" id="IPR015020">
    <property type="entry name" value="Rv2525c-like_Glyco_Hydro-like"/>
</dbReference>
<proteinExistence type="predicted"/>
<protein>
    <submittedName>
        <fullName evidence="3">S-layer homology domain-containing protein</fullName>
    </submittedName>
</protein>
<evidence type="ECO:0000313" key="4">
    <source>
        <dbReference type="Proteomes" id="UP000199337"/>
    </source>
</evidence>
<dbReference type="InterPro" id="IPR001119">
    <property type="entry name" value="SLH_dom"/>
</dbReference>
<dbReference type="InterPro" id="IPR017853">
    <property type="entry name" value="GH"/>
</dbReference>
<dbReference type="PROSITE" id="PS51272">
    <property type="entry name" value="SLH"/>
    <property type="match status" value="1"/>
</dbReference>
<feature type="domain" description="SLH" evidence="2">
    <location>
        <begin position="200"/>
        <end position="263"/>
    </location>
</feature>
<sequence length="266" mass="29455">MKGIDCATPLTVETAKTIAATGMKFICRYLVPNTPSMAWKRLTKQEAEAITTAGLNIISVFETSANRSTGGAAAGKADGALALKEALEIGQPKGTVIYFAVDYDAQPKDYSVIEQYLGAAASVLVDYNIGVYGSFNVVEEMARRGVVNNFWQTYAWSQGKKSQYVNIYQYKNDQALAGINVDFNESYGNEGWWNTKFKEEILSMFKDIIGHYAAGDIEWLAKEGLVSGYKDNKFYPDKPTTRAESAVFMRRTIEYVLNKVGVSTQK</sequence>
<dbReference type="SUPFAM" id="SSF51445">
    <property type="entry name" value="(Trans)glycosidases"/>
    <property type="match status" value="1"/>
</dbReference>
<evidence type="ECO:0000259" key="2">
    <source>
        <dbReference type="PROSITE" id="PS51272"/>
    </source>
</evidence>
<keyword evidence="1" id="KW-0677">Repeat</keyword>
<dbReference type="AlphaFoldDB" id="A0A1I2Y782"/>
<dbReference type="RefSeq" id="WP_092474369.1">
    <property type="nucleotide sequence ID" value="NZ_FOOX01000020.1"/>
</dbReference>